<dbReference type="EMBL" id="CAICTM010000599">
    <property type="protein sequence ID" value="CAB9513572.1"/>
    <property type="molecule type" value="Genomic_DNA"/>
</dbReference>
<dbReference type="InterPro" id="IPR000742">
    <property type="entry name" value="EGF"/>
</dbReference>
<dbReference type="PROSITE" id="PS01186">
    <property type="entry name" value="EGF_2"/>
    <property type="match status" value="1"/>
</dbReference>
<sequence length="1386" mass="153341">MTPPDKEGVGMTVPPTIKSHNHPLLQVTDEVDVDSLMMDIEQPKKSPKEEGVPTVKSSSFTIPSGVSTFMESLNPKDVETLAHLLKPIILAADGKKKELEECAVPTPSVTTSASDKKDDSEWHNPYSESTYSLFYLCSADSFAFWYAFFVYVIQITTILLTLIDIVDWGGNGLDMPPNVDLIVTIAQGVALFQALAFQSDLLEVVAKLKDGFHPEVLEKHPGATYATWLLSCIAQLMAGLLLLLTIYILTMQVDSVLGIMLNFAALHFMADIDNVAFDLAKAGFVGNRLQSAANDVVNFQVRKPSEDQGLLLRSWKAGVFLLILVVMITGYVTIVVFRTSGKYMCNTIIVNMGDSFVPSLGTFNGIYDLDFSTGSGLEWRAEYLERRSVEIDAHGRGVFGYCNDINAWTFRVQPKENQEDSGPCDWIARSSETDTYDITETGRIQWFVRDETNREVVLEPFSLFCFDCSNEDAEGSDDCGGKGTCSNAVCDCEDGWYGLRCEFVRPCPWINLDARTDKFASTRDWASNYQSIELGDSTLVEAYHRPVYIHEYESGDFDVVMFTGGRWALTSSVFLPYAGRIPSYELSDGHDDVGSDIGNYFKHAFHGYKGFSTNLSVAFLSDYMEMGTHLSSSSPVGFSWFFAEEAIADNQNQGIGNGISTEFLCRACDESSNPCLYDGKCSGGDCVCSLDSSGSLCEIPPVRNGHCDPFFNKPEFKMDGGDCCESTCVSTSQYACGAEKDGYVSTGYFHCGQPNDKWQSKHFNGDAGSFSGFAVDLSRGSLAVSELLQDRVRIYDKVGSSWVLRDTILGSPNTYFGTGVLGLSSGPFNVVNNPSFRAPLTVAVQDGFRTLRIYKCNVDGCSQSQAIELVQDFALSDDGTVLATSLHVLNEPPRAINVYKTVDGIFQMRDTVIIRRNTMASNLLSMALSSEGDRLAVQTQMTDFDEASNFEVVMDENVVVMAWNESSSAYEVEAEFRFESPLNTLHFPLSLSFNHHGNVLAYGFPECKGTQIQIKEINGELGWVARTAPSLNTTACMENKRPDKNNALALSGDGDRIAFRVGTKVSYFHWESENWNPIGDPFPLIHYPVAMSSDGTELAIGSPKDGIGGVTTVYTLPGRKQCPSGMSLLRLSLTLDRLPGDVVWSLVNNRAGEVLFQQDSYPQEYTFATILEETCVPADSCYVFTIYNKRNRGLLAPGSYAIFMDGENVAQGTVSDLFAREQFGSCASCPTGTEQFTMMMLTCGPMDWALKEMIDQGANFTILHADNAYGRYRERWEAQLWANTTDETFEWFTIYQNCNEHSISDCEKLIPVFHDACLDPAECYGVRVLSPLKYNAYLELVFGEQRENAKPVTAICAGENFYVGMCPQEEDWWNTQAPSQNVSQPP</sequence>
<evidence type="ECO:0000313" key="4">
    <source>
        <dbReference type="EMBL" id="CAB9513572.1"/>
    </source>
</evidence>
<organism evidence="4 5">
    <name type="scientific">Seminavis robusta</name>
    <dbReference type="NCBI Taxonomy" id="568900"/>
    <lineage>
        <taxon>Eukaryota</taxon>
        <taxon>Sar</taxon>
        <taxon>Stramenopiles</taxon>
        <taxon>Ochrophyta</taxon>
        <taxon>Bacillariophyta</taxon>
        <taxon>Bacillariophyceae</taxon>
        <taxon>Bacillariophycidae</taxon>
        <taxon>Naviculales</taxon>
        <taxon>Naviculaceae</taxon>
        <taxon>Seminavis</taxon>
    </lineage>
</organism>
<feature type="region of interest" description="Disordered" evidence="1">
    <location>
        <begin position="1"/>
        <end position="20"/>
    </location>
</feature>
<reference evidence="4" key="1">
    <citation type="submission" date="2020-06" db="EMBL/GenBank/DDBJ databases">
        <authorList>
            <consortium name="Plant Systems Biology data submission"/>
        </authorList>
    </citation>
    <scope>NUCLEOTIDE SEQUENCE</scope>
    <source>
        <strain evidence="4">D6</strain>
    </source>
</reference>
<keyword evidence="2" id="KW-0472">Membrane</keyword>
<dbReference type="OrthoDB" id="112528at2759"/>
<evidence type="ECO:0000259" key="3">
    <source>
        <dbReference type="PROSITE" id="PS01186"/>
    </source>
</evidence>
<feature type="transmembrane region" description="Helical" evidence="2">
    <location>
        <begin position="225"/>
        <end position="250"/>
    </location>
</feature>
<feature type="domain" description="EGF-like" evidence="3">
    <location>
        <begin position="490"/>
        <end position="501"/>
    </location>
</feature>
<dbReference type="InterPro" id="IPR050906">
    <property type="entry name" value="Notch_signaling"/>
</dbReference>
<dbReference type="PANTHER" id="PTHR24044">
    <property type="entry name" value="NOTCH LIGAND FAMILY MEMBER"/>
    <property type="match status" value="1"/>
</dbReference>
<feature type="transmembrane region" description="Helical" evidence="2">
    <location>
        <begin position="317"/>
        <end position="337"/>
    </location>
</feature>
<comment type="caution">
    <text evidence="4">The sequence shown here is derived from an EMBL/GenBank/DDBJ whole genome shotgun (WGS) entry which is preliminary data.</text>
</comment>
<evidence type="ECO:0000256" key="2">
    <source>
        <dbReference type="SAM" id="Phobius"/>
    </source>
</evidence>
<keyword evidence="5" id="KW-1185">Reference proteome</keyword>
<evidence type="ECO:0000256" key="1">
    <source>
        <dbReference type="SAM" id="MobiDB-lite"/>
    </source>
</evidence>
<dbReference type="PANTHER" id="PTHR24044:SF420">
    <property type="entry name" value="DELTA AND NOTCH-LIKE EPIDERMAL GROWTH FACTOR-RELATED RECEPTOR ISOFORM X1"/>
    <property type="match status" value="1"/>
</dbReference>
<keyword evidence="2" id="KW-1133">Transmembrane helix</keyword>
<keyword evidence="2" id="KW-0812">Transmembrane</keyword>
<protein>
    <recommendedName>
        <fullName evidence="3">EGF-like domain-containing protein</fullName>
    </recommendedName>
</protein>
<dbReference type="GO" id="GO:0005112">
    <property type="term" value="F:Notch binding"/>
    <property type="evidence" value="ECO:0007669"/>
    <property type="project" value="TreeGrafter"/>
</dbReference>
<dbReference type="Proteomes" id="UP001153069">
    <property type="component" value="Unassembled WGS sequence"/>
</dbReference>
<dbReference type="SUPFAM" id="SSF82171">
    <property type="entry name" value="DPP6 N-terminal domain-like"/>
    <property type="match status" value="1"/>
</dbReference>
<feature type="transmembrane region" description="Helical" evidence="2">
    <location>
        <begin position="143"/>
        <end position="166"/>
    </location>
</feature>
<accession>A0A9N8E306</accession>
<name>A0A9N8E306_9STRA</name>
<gene>
    <name evidence="4" type="ORF">SEMRO_600_G173340.1</name>
</gene>
<dbReference type="SMART" id="SM00181">
    <property type="entry name" value="EGF"/>
    <property type="match status" value="2"/>
</dbReference>
<proteinExistence type="predicted"/>
<evidence type="ECO:0000313" key="5">
    <source>
        <dbReference type="Proteomes" id="UP001153069"/>
    </source>
</evidence>